<name>R6WXW5_9FIRM</name>
<feature type="compositionally biased region" description="Basic and acidic residues" evidence="2">
    <location>
        <begin position="88"/>
        <end position="121"/>
    </location>
</feature>
<dbReference type="InterPro" id="IPR002822">
    <property type="entry name" value="Ni_insertion"/>
</dbReference>
<dbReference type="PANTHER" id="PTHR36566:SF1">
    <property type="entry name" value="PYRIDINIUM-3,5-BISTHIOCARBOXYLIC ACID MONONUCLEOTIDE NICKEL INSERTION PROTEIN"/>
    <property type="match status" value="1"/>
</dbReference>
<dbReference type="Pfam" id="PF01969">
    <property type="entry name" value="Ni_insertion"/>
    <property type="match status" value="1"/>
</dbReference>
<keyword evidence="1" id="KW-0533">Nickel</keyword>
<accession>R6WXW5</accession>
<dbReference type="HOGENOM" id="CLU_028523_1_0_9"/>
<evidence type="ECO:0000256" key="2">
    <source>
        <dbReference type="SAM" id="MobiDB-lite"/>
    </source>
</evidence>
<gene>
    <name evidence="3" type="ORF">BN587_00694</name>
</gene>
<evidence type="ECO:0000256" key="1">
    <source>
        <dbReference type="ARBA" id="ARBA00022596"/>
    </source>
</evidence>
<dbReference type="Proteomes" id="UP000014937">
    <property type="component" value="Unassembled WGS sequence"/>
</dbReference>
<dbReference type="AlphaFoldDB" id="R6WXW5"/>
<dbReference type="PANTHER" id="PTHR36566">
    <property type="entry name" value="NICKEL INSERTION PROTEIN-RELATED"/>
    <property type="match status" value="1"/>
</dbReference>
<proteinExistence type="predicted"/>
<evidence type="ECO:0000313" key="3">
    <source>
        <dbReference type="EMBL" id="CDD11784.1"/>
    </source>
</evidence>
<organism evidence="3">
    <name type="scientific">Phascolarctobacterium succinatutens CAG:287</name>
    <dbReference type="NCBI Taxonomy" id="1263101"/>
    <lineage>
        <taxon>Bacteria</taxon>
        <taxon>Bacillati</taxon>
        <taxon>Bacillota</taxon>
        <taxon>Negativicutes</taxon>
        <taxon>Acidaminococcales</taxon>
        <taxon>Acidaminococcaceae</taxon>
        <taxon>Phascolarctobacterium</taxon>
    </lineage>
</organism>
<feature type="region of interest" description="Disordered" evidence="2">
    <location>
        <begin position="88"/>
        <end position="131"/>
    </location>
</feature>
<reference evidence="3" key="1">
    <citation type="submission" date="2012-11" db="EMBL/GenBank/DDBJ databases">
        <title>Dependencies among metagenomic species, viruses, plasmids and units of genetic variation.</title>
        <authorList>
            <person name="Nielsen H.B."/>
            <person name="Almeida M."/>
            <person name="Juncker A.S."/>
            <person name="Rasmussen S."/>
            <person name="Li J."/>
            <person name="Sunagawa S."/>
            <person name="Plichta D."/>
            <person name="Gautier L."/>
            <person name="Le Chatelier E."/>
            <person name="Peletier E."/>
            <person name="Bonde I."/>
            <person name="Nielsen T."/>
            <person name="Manichanh C."/>
            <person name="Arumugam M."/>
            <person name="Batto J."/>
            <person name="Santos M.B.Q.D."/>
            <person name="Blom N."/>
            <person name="Borruel N."/>
            <person name="Burgdorf K.S."/>
            <person name="Boumezbeur F."/>
            <person name="Casellas F."/>
            <person name="Dore J."/>
            <person name="Guarner F."/>
            <person name="Hansen T."/>
            <person name="Hildebrand F."/>
            <person name="Kaas R.S."/>
            <person name="Kennedy S."/>
            <person name="Kristiansen K."/>
            <person name="Kultima J.R."/>
            <person name="Leonard P."/>
            <person name="Levenez F."/>
            <person name="Lund O."/>
            <person name="Moumen B."/>
            <person name="Le Paslier D."/>
            <person name="Pons N."/>
            <person name="Pedersen O."/>
            <person name="Prifti E."/>
            <person name="Qin J."/>
            <person name="Raes J."/>
            <person name="Tap J."/>
            <person name="Tims S."/>
            <person name="Ussery D.W."/>
            <person name="Yamada T."/>
            <person name="MetaHit consortium"/>
            <person name="Renault P."/>
            <person name="Sicheritz-Ponten T."/>
            <person name="Bork P."/>
            <person name="Wang J."/>
            <person name="Brunak S."/>
            <person name="Ehrlich S.D."/>
        </authorList>
    </citation>
    <scope>NUCLEOTIDE SEQUENCE [LARGE SCALE GENOMIC DNA]</scope>
</reference>
<sequence>MKSLYLECNAGISGDMLVAALLDLGADKEALDKALQSIPAKGFEYKISRVSKAGVDCCDFDVILDEEHANHDHDMAFLHGNGDAVVHSHEHEHHHEHHHDHEHEHEHHHDHEHEHEHSHVPHEHHHHHEHRGLQEVIANIDATDMSAAAKELALKIFDIIADAEAKAHAVEKNAVHFHEVGAIDSIVDIVAIAVCADTLGVENVIVPELCEGRGTVRCQHGVLPVPVPATANIMQRFGFNVRLLPVQGEFVTPTGAAAAAALMTTDELPQSFKILGIGLGAGKRQYERPSILRALMIEDNAQKKTL</sequence>
<dbReference type="EMBL" id="CBGL010000100">
    <property type="protein sequence ID" value="CDD11784.1"/>
    <property type="molecule type" value="Genomic_DNA"/>
</dbReference>
<comment type="caution">
    <text evidence="3">The sequence shown here is derived from an EMBL/GenBank/DDBJ whole genome shotgun (WGS) entry which is preliminary data.</text>
</comment>
<protein>
    <submittedName>
        <fullName evidence="3">UPF0272 protein HMPREF0240_01722</fullName>
    </submittedName>
</protein>